<evidence type="ECO:0000313" key="5">
    <source>
        <dbReference type="Proteomes" id="UP001219525"/>
    </source>
</evidence>
<organism evidence="4 5">
    <name type="scientific">Mycena pura</name>
    <dbReference type="NCBI Taxonomy" id="153505"/>
    <lineage>
        <taxon>Eukaryota</taxon>
        <taxon>Fungi</taxon>
        <taxon>Dikarya</taxon>
        <taxon>Basidiomycota</taxon>
        <taxon>Agaricomycotina</taxon>
        <taxon>Agaricomycetes</taxon>
        <taxon>Agaricomycetidae</taxon>
        <taxon>Agaricales</taxon>
        <taxon>Marasmiineae</taxon>
        <taxon>Mycenaceae</taxon>
        <taxon>Mycena</taxon>
    </lineage>
</organism>
<comment type="caution">
    <text evidence="4">The sequence shown here is derived from an EMBL/GenBank/DDBJ whole genome shotgun (WGS) entry which is preliminary data.</text>
</comment>
<keyword evidence="5" id="KW-1185">Reference proteome</keyword>
<feature type="region of interest" description="Disordered" evidence="1">
    <location>
        <begin position="169"/>
        <end position="193"/>
    </location>
</feature>
<evidence type="ECO:0000259" key="3">
    <source>
        <dbReference type="SMART" id="SM00739"/>
    </source>
</evidence>
<reference evidence="4" key="1">
    <citation type="submission" date="2023-03" db="EMBL/GenBank/DDBJ databases">
        <title>Massive genome expansion in bonnet fungi (Mycena s.s.) driven by repeated elements and novel gene families across ecological guilds.</title>
        <authorList>
            <consortium name="Lawrence Berkeley National Laboratory"/>
            <person name="Harder C.B."/>
            <person name="Miyauchi S."/>
            <person name="Viragh M."/>
            <person name="Kuo A."/>
            <person name="Thoen E."/>
            <person name="Andreopoulos B."/>
            <person name="Lu D."/>
            <person name="Skrede I."/>
            <person name="Drula E."/>
            <person name="Henrissat B."/>
            <person name="Morin E."/>
            <person name="Kohler A."/>
            <person name="Barry K."/>
            <person name="LaButti K."/>
            <person name="Morin E."/>
            <person name="Salamov A."/>
            <person name="Lipzen A."/>
            <person name="Mereny Z."/>
            <person name="Hegedus B."/>
            <person name="Baldrian P."/>
            <person name="Stursova M."/>
            <person name="Weitz H."/>
            <person name="Taylor A."/>
            <person name="Grigoriev I.V."/>
            <person name="Nagy L.G."/>
            <person name="Martin F."/>
            <person name="Kauserud H."/>
        </authorList>
    </citation>
    <scope>NUCLEOTIDE SEQUENCE</scope>
    <source>
        <strain evidence="4">9144</strain>
    </source>
</reference>
<accession>A0AAD6VCL5</accession>
<feature type="domain" description="KOW" evidence="3">
    <location>
        <begin position="519"/>
        <end position="550"/>
    </location>
</feature>
<evidence type="ECO:0000313" key="4">
    <source>
        <dbReference type="EMBL" id="KAJ7206012.1"/>
    </source>
</evidence>
<dbReference type="Proteomes" id="UP001219525">
    <property type="component" value="Unassembled WGS sequence"/>
</dbReference>
<evidence type="ECO:0000256" key="2">
    <source>
        <dbReference type="SAM" id="Phobius"/>
    </source>
</evidence>
<sequence>MSVEAMQSDTALISEVPDTPQALHDVPAVGASCPPNASQMCALDIEYAAYRPPTPKERPSSPLFLPESTDDELNDSSRPRKRRRRRNAAELFFDIEAGEADDVDKDENEGLKDTADFIDDEPNHLFPVDTALPQLESELLSVDTIESREEEARQLEIIAAHYEELARAQDHEREDHMSRAREPEDHMFSSGPSAAPESIWDALQAPPVPRLPPENAPPFYVIRTPENFEFQLVKYLAECGIVISVRTIGLGSRVVFVALQHVRIVHKRDDQGRPIFTPLTVLVGALKLWRSSYRMQRQHLLPVEVPPEQRHHLLLPPGDPDLFHPFDTHYGCFARVQSPDYDVVPAPRHQSRRPSQGLFSQAKFRASLPAETLKVYPNQYGFQWGSRFFDLRAGLIRGTKVLQSEKLEFTTVKVIPTAAELSLFIDSGAPELDVPFKGYTCALQEGDRVVVPEGTSSLVPAYIIRTFERNVNGQRVRFAVLVPEYNGTDTIDSTSPLLKDAYIEPVFKLRLHLLSPLRSINVGDRVLVVGGTMVDDDAIARQNILTVQRQHIRVEFLCGDLVRATRGKHAGRIGFIVAVHPGGYVEFYPAEFSAREVKLAIYKDGNDTIKIPTADLTFESFDLADFQLGVRGDWAGKSALQTAREAGSALDRHRHRMEREMMRTGRWLLGMEVKIVGQHYYKGHFGSVKGWHMANALSVGESTEPPLEGDWGSRVSAAGRRKFDDIVLNVLVENIPVIQEATFSQVVERRSGLSLDRSAMMSTLGRLMVFEPKEAPPAQPEPDLDPGAALDEYTEAERAFLASAQIQQYGTAPDIGEFNCELHVPPNAYEPGESTGRWLLHPNLVEKRIDVTVVPLPDMQKIRVQYRKLDRKINNKTLQQVGTEGYLTPFTKPLTEKDLENETVEFRRIPGVVARIPIPGLRPCRRAPNMSACISAIIGHVLVIGPDVSGSWERTGEYAETSPSSDFPVGVVKVLFRWDHNAQGQDVRPEGIYHVQCLCRANNQEIMGSSRYTTNFTAKKFTWLGNDRLGAFYRNGEGLGFTSFVSIVVPSFISIVVLNACL</sequence>
<feature type="region of interest" description="Disordered" evidence="1">
    <location>
        <begin position="52"/>
        <end position="84"/>
    </location>
</feature>
<feature type="transmembrane region" description="Helical" evidence="2">
    <location>
        <begin position="1038"/>
        <end position="1061"/>
    </location>
</feature>
<dbReference type="SMART" id="SM00739">
    <property type="entry name" value="KOW"/>
    <property type="match status" value="2"/>
</dbReference>
<protein>
    <recommendedName>
        <fullName evidence="3">KOW domain-containing protein</fullName>
    </recommendedName>
</protein>
<keyword evidence="2" id="KW-1133">Transmembrane helix</keyword>
<gene>
    <name evidence="4" type="ORF">GGX14DRAFT_397288</name>
</gene>
<proteinExistence type="predicted"/>
<keyword evidence="2" id="KW-0812">Transmembrane</keyword>
<dbReference type="AlphaFoldDB" id="A0AAD6VCL5"/>
<keyword evidence="2" id="KW-0472">Membrane</keyword>
<name>A0AAD6VCL5_9AGAR</name>
<feature type="domain" description="KOW" evidence="3">
    <location>
        <begin position="555"/>
        <end position="582"/>
    </location>
</feature>
<dbReference type="EMBL" id="JARJCW010000041">
    <property type="protein sequence ID" value="KAJ7206012.1"/>
    <property type="molecule type" value="Genomic_DNA"/>
</dbReference>
<dbReference type="InterPro" id="IPR005824">
    <property type="entry name" value="KOW"/>
</dbReference>
<feature type="compositionally biased region" description="Basic and acidic residues" evidence="1">
    <location>
        <begin position="169"/>
        <end position="187"/>
    </location>
</feature>
<evidence type="ECO:0000256" key="1">
    <source>
        <dbReference type="SAM" id="MobiDB-lite"/>
    </source>
</evidence>